<dbReference type="InterPro" id="IPR008902">
    <property type="entry name" value="Rhamnosid_concanavalin"/>
</dbReference>
<feature type="domain" description="Alpha-L-rhamnosidase concanavalin-like" evidence="5">
    <location>
        <begin position="389"/>
        <end position="481"/>
    </location>
</feature>
<dbReference type="Pfam" id="PF17389">
    <property type="entry name" value="Bac_rhamnosid6H"/>
    <property type="match status" value="1"/>
</dbReference>
<feature type="domain" description="Bacterial alpha-L-rhamnosidase N-terminal" evidence="6">
    <location>
        <begin position="210"/>
        <end position="380"/>
    </location>
</feature>
<evidence type="ECO:0000313" key="10">
    <source>
        <dbReference type="Proteomes" id="UP000295447"/>
    </source>
</evidence>
<dbReference type="InterPro" id="IPR016007">
    <property type="entry name" value="Alpha_rhamnosid"/>
</dbReference>
<proteinExistence type="predicted"/>
<evidence type="ECO:0000259" key="7">
    <source>
        <dbReference type="Pfam" id="PF17389"/>
    </source>
</evidence>
<accession>A0A4R8A2K9</accession>
<feature type="domain" description="Alpha-L-rhamnosidase C-terminal" evidence="8">
    <location>
        <begin position="826"/>
        <end position="896"/>
    </location>
</feature>
<dbReference type="Proteomes" id="UP000295447">
    <property type="component" value="Unassembled WGS sequence"/>
</dbReference>
<dbReference type="EMBL" id="SODF01000001">
    <property type="protein sequence ID" value="TDW23608.1"/>
    <property type="molecule type" value="Genomic_DNA"/>
</dbReference>
<dbReference type="InterPro" id="IPR013783">
    <property type="entry name" value="Ig-like_fold"/>
</dbReference>
<dbReference type="Pfam" id="PF08531">
    <property type="entry name" value="Bac_rhamnosid_N"/>
    <property type="match status" value="1"/>
</dbReference>
<dbReference type="Gene3D" id="2.60.120.260">
    <property type="entry name" value="Galactose-binding domain-like"/>
    <property type="match status" value="2"/>
</dbReference>
<dbReference type="InterPro" id="IPR008928">
    <property type="entry name" value="6-hairpin_glycosidase_sf"/>
</dbReference>
<evidence type="ECO:0000256" key="3">
    <source>
        <dbReference type="ARBA" id="ARBA00022801"/>
    </source>
</evidence>
<gene>
    <name evidence="9" type="ORF">EV650_2462</name>
</gene>
<evidence type="ECO:0000259" key="8">
    <source>
        <dbReference type="Pfam" id="PF17390"/>
    </source>
</evidence>
<dbReference type="Pfam" id="PF17390">
    <property type="entry name" value="Bac_rhamnosid_C"/>
    <property type="match status" value="1"/>
</dbReference>
<sequence>MPAPGEDITGRVRNELHVSMKADKVEQHAQVSRSGTTNHEPRRTIKIDHRPDLVTRLKASRPLLTVLSVLIPRSLKTEYAVQPLGVDVSRPRLSWVATASGYGATQTVYQILVASAPELLTPDQADVWDSGKVESARTFGVEYGGPSAARTRYHWTVRLWDGLDEAGEWAAPEWFETGLLDEGFGNAQWIGGQTDSAPLLRRAFAVDGVVRRARLYASGLGYADLRVNGQAVTDAVLDPGFTAYDRTVLYSTHDVTALLEAGQNVVGAELGRGFFGLTSPNVWRWHQAPWTADPRLIARLVVEYDDGRVDEVVTDEAWRITGGPTLSDSLYTGETYDARRALPGWDAAGFDDSQWSAATIVEAPKGKLTAQAHEPIRVVETVDPVELTEVRPGVWIADFGRTGAGWTRLSVTAPAGTTISLTHGETVADGNVVALNGHVDGDRIQRDEYVAAGNALETWEPRFSYKGFRYVQIEGARADVQMRVVNSDVRGVTRFVSSQAPYEQFEGAMRRTVLSNLHGIPTDTPFFEKNGWTGDAQVGAPTMLATLDLARFFTKWLGDIRDSQADSGQLPVIVPSSGWGFTDLSPATEWPTVYPFLLREMYRWYGDERLLREHWDSLTRYLAWELARVEDGLSVSVLGDWLPPGYSNGPAPEDRRLTGTAYLYRAVVVAAEIGELIGQPNDYRKAATELADGLNRAFLDRSEGRYRSAEDPDYRQTSNAVPLAFGIVPDDMVAEVAAGLAADVEARGFHLNTGCLGVGVLLPVLTAHGYGDVATKVALQRSYPSWGYWFDLGADTMWEMWEDDARSRNHYFQGTVVQWIFENVAGLRVVDAGCERIVVRPDARDEVHTASIRTETIRGRVSVAWKRIGRVLSLEVQVPVGTTAEVHVPSAVGSDVAAVPQSFAGEPTYADGYVIYTVPAGQWHFTSRSA</sequence>
<evidence type="ECO:0000256" key="1">
    <source>
        <dbReference type="ARBA" id="ARBA00001445"/>
    </source>
</evidence>
<keyword evidence="3" id="KW-0378">Hydrolase</keyword>
<dbReference type="Gene3D" id="2.60.420.10">
    <property type="entry name" value="Maltose phosphorylase, domain 3"/>
    <property type="match status" value="1"/>
</dbReference>
<dbReference type="PANTHER" id="PTHR33307:SF6">
    <property type="entry name" value="ALPHA-RHAMNOSIDASE (EUROFUNG)-RELATED"/>
    <property type="match status" value="1"/>
</dbReference>
<dbReference type="Pfam" id="PF25788">
    <property type="entry name" value="Ig_Rha78A_N"/>
    <property type="match status" value="1"/>
</dbReference>
<feature type="region of interest" description="Disordered" evidence="4">
    <location>
        <begin position="21"/>
        <end position="43"/>
    </location>
</feature>
<evidence type="ECO:0000259" key="6">
    <source>
        <dbReference type="Pfam" id="PF08531"/>
    </source>
</evidence>
<protein>
    <recommendedName>
        <fullName evidence="2">alpha-L-rhamnosidase</fullName>
        <ecNumber evidence="2">3.2.1.40</ecNumber>
    </recommendedName>
</protein>
<dbReference type="SUPFAM" id="SSF48208">
    <property type="entry name" value="Six-hairpin glycosidases"/>
    <property type="match status" value="1"/>
</dbReference>
<dbReference type="GO" id="GO:0030596">
    <property type="term" value="F:alpha-L-rhamnosidase activity"/>
    <property type="evidence" value="ECO:0007669"/>
    <property type="project" value="UniProtKB-EC"/>
</dbReference>
<feature type="domain" description="Alpha-L-rhamnosidase six-hairpin glycosidase" evidence="7">
    <location>
        <begin position="494"/>
        <end position="824"/>
    </location>
</feature>
<dbReference type="PANTHER" id="PTHR33307">
    <property type="entry name" value="ALPHA-RHAMNOSIDASE (EUROFUNG)"/>
    <property type="match status" value="1"/>
</dbReference>
<evidence type="ECO:0000313" key="9">
    <source>
        <dbReference type="EMBL" id="TDW23608.1"/>
    </source>
</evidence>
<reference evidence="9 10" key="1">
    <citation type="submission" date="2019-03" db="EMBL/GenBank/DDBJ databases">
        <title>Genomic Encyclopedia of Type Strains, Phase III (KMG-III): the genomes of soil and plant-associated and newly described type strains.</title>
        <authorList>
            <person name="Whitman W."/>
        </authorList>
    </citation>
    <scope>NUCLEOTIDE SEQUENCE [LARGE SCALE GENOMIC DNA]</scope>
    <source>
        <strain evidence="9 10">VKM Ac-2570</strain>
    </source>
</reference>
<keyword evidence="10" id="KW-1185">Reference proteome</keyword>
<dbReference type="PIRSF" id="PIRSF010631">
    <property type="entry name" value="A-rhamnsds"/>
    <property type="match status" value="1"/>
</dbReference>
<evidence type="ECO:0000256" key="2">
    <source>
        <dbReference type="ARBA" id="ARBA00012652"/>
    </source>
</evidence>
<dbReference type="Gene3D" id="1.50.10.10">
    <property type="match status" value="1"/>
</dbReference>
<dbReference type="Pfam" id="PF05592">
    <property type="entry name" value="Bac_rhamnosid"/>
    <property type="match status" value="1"/>
</dbReference>
<dbReference type="Gene3D" id="2.60.40.10">
    <property type="entry name" value="Immunoglobulins"/>
    <property type="match status" value="1"/>
</dbReference>
<name>A0A4R8A2K9_9ACTN</name>
<dbReference type="EC" id="3.2.1.40" evidence="2"/>
<dbReference type="InterPro" id="IPR035398">
    <property type="entry name" value="Bac_rhamnosid_C"/>
</dbReference>
<dbReference type="InterPro" id="IPR035396">
    <property type="entry name" value="Bac_rhamnosid6H"/>
</dbReference>
<comment type="caution">
    <text evidence="9">The sequence shown here is derived from an EMBL/GenBank/DDBJ whole genome shotgun (WGS) entry which is preliminary data.</text>
</comment>
<dbReference type="InterPro" id="IPR013737">
    <property type="entry name" value="Bac_rhamnosid_N"/>
</dbReference>
<dbReference type="AlphaFoldDB" id="A0A4R8A2K9"/>
<dbReference type="GO" id="GO:0005975">
    <property type="term" value="P:carbohydrate metabolic process"/>
    <property type="evidence" value="ECO:0007669"/>
    <property type="project" value="InterPro"/>
</dbReference>
<feature type="compositionally biased region" description="Polar residues" evidence="4">
    <location>
        <begin position="29"/>
        <end position="38"/>
    </location>
</feature>
<evidence type="ECO:0000256" key="4">
    <source>
        <dbReference type="SAM" id="MobiDB-lite"/>
    </source>
</evidence>
<dbReference type="InterPro" id="IPR012341">
    <property type="entry name" value="6hp_glycosidase-like_sf"/>
</dbReference>
<organism evidence="9 10">
    <name type="scientific">Kribbella kalugense</name>
    <dbReference type="NCBI Taxonomy" id="2512221"/>
    <lineage>
        <taxon>Bacteria</taxon>
        <taxon>Bacillati</taxon>
        <taxon>Actinomycetota</taxon>
        <taxon>Actinomycetes</taxon>
        <taxon>Propionibacteriales</taxon>
        <taxon>Kribbellaceae</taxon>
        <taxon>Kribbella</taxon>
    </lineage>
</organism>
<evidence type="ECO:0000259" key="5">
    <source>
        <dbReference type="Pfam" id="PF05592"/>
    </source>
</evidence>
<comment type="catalytic activity">
    <reaction evidence="1">
        <text>Hydrolysis of terminal non-reducing alpha-L-rhamnose residues in alpha-L-rhamnosides.</text>
        <dbReference type="EC" id="3.2.1.40"/>
    </reaction>
</comment>